<dbReference type="Pfam" id="PF01144">
    <property type="entry name" value="CoA_trans"/>
    <property type="match status" value="1"/>
</dbReference>
<keyword evidence="4" id="KW-1185">Reference proteome</keyword>
<reference evidence="3" key="1">
    <citation type="submission" date="2021-04" db="EMBL/GenBank/DDBJ databases">
        <title>Sinoanaerobacter chloroacetimidivorans sp. nov., an obligate anaerobic bacterium isolated from anaerobic sludge.</title>
        <authorList>
            <person name="Bao Y."/>
        </authorList>
    </citation>
    <scope>NUCLEOTIDE SEQUENCE</scope>
    <source>
        <strain evidence="3">BAD-6</strain>
    </source>
</reference>
<dbReference type="InterPro" id="IPR004163">
    <property type="entry name" value="CoA_transf_BS"/>
</dbReference>
<keyword evidence="2 3" id="KW-0808">Transferase</keyword>
<comment type="similarity">
    <text evidence="1">Belongs to the 3-oxoacid CoA-transferase subunit A family.</text>
</comment>
<dbReference type="GO" id="GO:0008410">
    <property type="term" value="F:CoA-transferase activity"/>
    <property type="evidence" value="ECO:0007669"/>
    <property type="project" value="InterPro"/>
</dbReference>
<dbReference type="InterPro" id="IPR037171">
    <property type="entry name" value="NagB/RpiA_transferase-like"/>
</dbReference>
<reference evidence="3" key="2">
    <citation type="submission" date="2021-04" db="EMBL/GenBank/DDBJ databases">
        <authorList>
            <person name="Liu J."/>
        </authorList>
    </citation>
    <scope>NUCLEOTIDE SEQUENCE</scope>
    <source>
        <strain evidence="3">BAD-6</strain>
    </source>
</reference>
<comment type="caution">
    <text evidence="3">The sequence shown here is derived from an EMBL/GenBank/DDBJ whole genome shotgun (WGS) entry which is preliminary data.</text>
</comment>
<dbReference type="RefSeq" id="WP_227018146.1">
    <property type="nucleotide sequence ID" value="NZ_JAGSND010000005.1"/>
</dbReference>
<organism evidence="3 4">
    <name type="scientific">Sinanaerobacter chloroacetimidivorans</name>
    <dbReference type="NCBI Taxonomy" id="2818044"/>
    <lineage>
        <taxon>Bacteria</taxon>
        <taxon>Bacillati</taxon>
        <taxon>Bacillota</taxon>
        <taxon>Clostridia</taxon>
        <taxon>Peptostreptococcales</taxon>
        <taxon>Anaerovoracaceae</taxon>
        <taxon>Sinanaerobacter</taxon>
    </lineage>
</organism>
<dbReference type="InterPro" id="IPR012792">
    <property type="entry name" value="3-oxoacid_CoA-transf_A"/>
</dbReference>
<dbReference type="AlphaFoldDB" id="A0A8J8B196"/>
<proteinExistence type="inferred from homology"/>
<evidence type="ECO:0000313" key="4">
    <source>
        <dbReference type="Proteomes" id="UP000675664"/>
    </source>
</evidence>
<dbReference type="SMART" id="SM00882">
    <property type="entry name" value="CoA_trans"/>
    <property type="match status" value="1"/>
</dbReference>
<dbReference type="PROSITE" id="PS01273">
    <property type="entry name" value="COA_TRANSF_1"/>
    <property type="match status" value="1"/>
</dbReference>
<evidence type="ECO:0000256" key="2">
    <source>
        <dbReference type="ARBA" id="ARBA00022679"/>
    </source>
</evidence>
<dbReference type="InterPro" id="IPR004165">
    <property type="entry name" value="CoA_trans_fam_I"/>
</dbReference>
<protein>
    <submittedName>
        <fullName evidence="3">CoA transferase subunit A</fullName>
    </submittedName>
</protein>
<evidence type="ECO:0000256" key="1">
    <source>
        <dbReference type="ARBA" id="ARBA00005612"/>
    </source>
</evidence>
<dbReference type="NCBIfam" id="TIGR02429">
    <property type="entry name" value="pcaI_scoA_fam"/>
    <property type="match status" value="1"/>
</dbReference>
<dbReference type="Gene3D" id="3.40.1080.10">
    <property type="entry name" value="Glutaconate Coenzyme A-transferase"/>
    <property type="match status" value="1"/>
</dbReference>
<name>A0A8J8B196_9FIRM</name>
<dbReference type="PANTHER" id="PTHR13707">
    <property type="entry name" value="KETOACID-COENZYME A TRANSFERASE"/>
    <property type="match status" value="1"/>
</dbReference>
<dbReference type="EMBL" id="JAGSND010000005">
    <property type="protein sequence ID" value="MBR0598014.1"/>
    <property type="molecule type" value="Genomic_DNA"/>
</dbReference>
<dbReference type="PANTHER" id="PTHR13707:SF60">
    <property type="entry name" value="ACETATE COA-TRANSFERASE SUBUNIT ALPHA"/>
    <property type="match status" value="1"/>
</dbReference>
<accession>A0A8J8B196</accession>
<gene>
    <name evidence="3" type="ORF">KCX82_09030</name>
</gene>
<dbReference type="SUPFAM" id="SSF100950">
    <property type="entry name" value="NagB/RpiA/CoA transferase-like"/>
    <property type="match status" value="1"/>
</dbReference>
<evidence type="ECO:0000313" key="3">
    <source>
        <dbReference type="EMBL" id="MBR0598014.1"/>
    </source>
</evidence>
<sequence length="220" mass="23838">MVNKLISHKEAAGLIQNGQSIMVGGFGDAGYPFEMIKALHQSDLSHLTIMGNDGGCQGDPKGLFYTSGKVDKLIITYCGLNPDVSRQYTEGKLEIEFVPQGTFVERARCGGHGLGGFLTPTGVGTPVEEGKKILEVQGRKYLLEEPLRADVAIIKGAVADKFGNLMFHMVARNYNPLMAMAADLVIAEVDKIVEIGELDQNTIMLSGIFVDYIVDNRGDE</sequence>
<dbReference type="Proteomes" id="UP000675664">
    <property type="component" value="Unassembled WGS sequence"/>
</dbReference>